<dbReference type="EMBL" id="UYYF01004278">
    <property type="protein sequence ID" value="VDN01210.1"/>
    <property type="molecule type" value="Genomic_DNA"/>
</dbReference>
<keyword evidence="5" id="KW-0548">Nucleotidyltransferase</keyword>
<dbReference type="Gene3D" id="3.90.550.10">
    <property type="entry name" value="Spore Coat Polysaccharide Biosynthesis Protein SpsA, Chain A"/>
    <property type="match status" value="1"/>
</dbReference>
<evidence type="ECO:0000256" key="1">
    <source>
        <dbReference type="ARBA" id="ARBA00005208"/>
    </source>
</evidence>
<accession>A0A0N5CV33</accession>
<protein>
    <recommendedName>
        <fullName evidence="3">UDP-N-acetylglucosamine diphosphorylase</fullName>
        <ecNumber evidence="3">2.7.7.23</ecNumber>
    </recommendedName>
</protein>
<dbReference type="Pfam" id="PF01704">
    <property type="entry name" value="UDPGP"/>
    <property type="match status" value="1"/>
</dbReference>
<evidence type="ECO:0000313" key="7">
    <source>
        <dbReference type="EMBL" id="VDN01210.1"/>
    </source>
</evidence>
<dbReference type="PANTHER" id="PTHR11952">
    <property type="entry name" value="UDP- GLUCOSE PYROPHOSPHORYLASE"/>
    <property type="match status" value="1"/>
</dbReference>
<evidence type="ECO:0000313" key="9">
    <source>
        <dbReference type="WBParaSite" id="TCLT_0000415301-mRNA-1"/>
    </source>
</evidence>
<comment type="pathway">
    <text evidence="1">Nucleotide-sugar biosynthesis; UDP-N-acetyl-alpha-D-glucosamine biosynthesis; UDP-N-acetyl-alpha-D-glucosamine from N-acetyl-alpha-D-glucosamine 1-phosphate: step 1/1.</text>
</comment>
<gene>
    <name evidence="7" type="ORF">TCLT_LOCUS4142</name>
</gene>
<evidence type="ECO:0000256" key="5">
    <source>
        <dbReference type="ARBA" id="ARBA00022695"/>
    </source>
</evidence>
<dbReference type="GO" id="GO:0003977">
    <property type="term" value="F:UDP-N-acetylglucosamine diphosphorylase activity"/>
    <property type="evidence" value="ECO:0007669"/>
    <property type="project" value="UniProtKB-EC"/>
</dbReference>
<comment type="similarity">
    <text evidence="2">Belongs to the UDPGP type 1 family.</text>
</comment>
<sequence>MREDRLKAISLFGRHEYLLHFWNDLTKEERQQLVKQFTSFNMLLLDQAFKESAFIPKVVGIEPLDQDCYIVAANIPQEMKDRYWLKGLEAIAKGQVAAVVLAGGQATRLGVAEPKGTISLGFNLRFVSDSLFALQAARISRLEDLARAAFPDTDPHIWWIVMTNSSSEEPTLQHLREMFPVLGLKEKHLIVVTQPSYPCYDVNGGLFLSSKSSFAVSPNGNGAVYECLKPYRSFFVNHDIRYFHVYSVDNILCRVADPQFIGYCINKDVIEKTDPFERVGVICKTLNGPQVIEYSELPPELRDARDEFGRLKFRAGNIANHFFTREFLHTAANFELPFHRSLKKISFIDRATGISIMPASENGYKLELFVFDSFKYAKNFHVWEVKRSEEFSPLKNSDDVGTDCLATCRSDYYSECRRWLLEANIPLKARRPIFIHPLYSYAGEGLEGFRLIGVNTDLIP</sequence>
<evidence type="ECO:0000256" key="2">
    <source>
        <dbReference type="ARBA" id="ARBA00010401"/>
    </source>
</evidence>
<reference evidence="9" key="1">
    <citation type="submission" date="2017-02" db="UniProtKB">
        <authorList>
            <consortium name="WormBaseParasite"/>
        </authorList>
    </citation>
    <scope>IDENTIFICATION</scope>
</reference>
<dbReference type="InterPro" id="IPR002618">
    <property type="entry name" value="UDPGP_fam"/>
</dbReference>
<comment type="catalytic activity">
    <reaction evidence="6">
        <text>N-acetyl-alpha-D-glucosamine 1-phosphate + UTP + H(+) = UDP-N-acetyl-alpha-D-glucosamine + diphosphate</text>
        <dbReference type="Rhea" id="RHEA:13509"/>
        <dbReference type="ChEBI" id="CHEBI:15378"/>
        <dbReference type="ChEBI" id="CHEBI:33019"/>
        <dbReference type="ChEBI" id="CHEBI:46398"/>
        <dbReference type="ChEBI" id="CHEBI:57705"/>
        <dbReference type="ChEBI" id="CHEBI:57776"/>
        <dbReference type="EC" id="2.7.7.23"/>
    </reaction>
</comment>
<dbReference type="WBParaSite" id="TCLT_0000415301-mRNA-1">
    <property type="protein sequence ID" value="TCLT_0000415301-mRNA-1"/>
    <property type="gene ID" value="TCLT_0000415301"/>
</dbReference>
<dbReference type="PANTHER" id="PTHR11952:SF2">
    <property type="entry name" value="LD24639P"/>
    <property type="match status" value="1"/>
</dbReference>
<dbReference type="OrthoDB" id="532420at2759"/>
<reference evidence="7 8" key="2">
    <citation type="submission" date="2018-11" db="EMBL/GenBank/DDBJ databases">
        <authorList>
            <consortium name="Pathogen Informatics"/>
        </authorList>
    </citation>
    <scope>NUCLEOTIDE SEQUENCE [LARGE SCALE GENOMIC DNA]</scope>
</reference>
<dbReference type="Proteomes" id="UP000276776">
    <property type="component" value="Unassembled WGS sequence"/>
</dbReference>
<proteinExistence type="inferred from homology"/>
<name>A0A0N5CV33_THECL</name>
<dbReference type="InterPro" id="IPR039741">
    <property type="entry name" value="UDP-sugar_pyrophosphorylase"/>
</dbReference>
<evidence type="ECO:0000256" key="4">
    <source>
        <dbReference type="ARBA" id="ARBA00022679"/>
    </source>
</evidence>
<dbReference type="InterPro" id="IPR029044">
    <property type="entry name" value="Nucleotide-diphossugar_trans"/>
</dbReference>
<organism evidence="9">
    <name type="scientific">Thelazia callipaeda</name>
    <name type="common">Oriental eyeworm</name>
    <name type="synonym">Parasitic nematode</name>
    <dbReference type="NCBI Taxonomy" id="103827"/>
    <lineage>
        <taxon>Eukaryota</taxon>
        <taxon>Metazoa</taxon>
        <taxon>Ecdysozoa</taxon>
        <taxon>Nematoda</taxon>
        <taxon>Chromadorea</taxon>
        <taxon>Rhabditida</taxon>
        <taxon>Spirurina</taxon>
        <taxon>Spiruromorpha</taxon>
        <taxon>Thelazioidea</taxon>
        <taxon>Thelaziidae</taxon>
        <taxon>Thelazia</taxon>
    </lineage>
</organism>
<evidence type="ECO:0000313" key="8">
    <source>
        <dbReference type="Proteomes" id="UP000276776"/>
    </source>
</evidence>
<evidence type="ECO:0000256" key="6">
    <source>
        <dbReference type="ARBA" id="ARBA00048493"/>
    </source>
</evidence>
<dbReference type="AlphaFoldDB" id="A0A0N5CV33"/>
<dbReference type="SUPFAM" id="SSF53448">
    <property type="entry name" value="Nucleotide-diphospho-sugar transferases"/>
    <property type="match status" value="1"/>
</dbReference>
<keyword evidence="4" id="KW-0808">Transferase</keyword>
<keyword evidence="8" id="KW-1185">Reference proteome</keyword>
<dbReference type="EC" id="2.7.7.23" evidence="3"/>
<dbReference type="OMA" id="YFQVDNP"/>
<dbReference type="STRING" id="103827.A0A0N5CV33"/>
<evidence type="ECO:0000256" key="3">
    <source>
        <dbReference type="ARBA" id="ARBA00012457"/>
    </source>
</evidence>